<evidence type="ECO:0000313" key="14">
    <source>
        <dbReference type="Proteomes" id="UP000292282"/>
    </source>
</evidence>
<reference evidence="14 15" key="1">
    <citation type="submission" date="2017-12" db="EMBL/GenBank/DDBJ databases">
        <authorList>
            <person name="Pombert J.-F."/>
            <person name="Haag K.L."/>
            <person name="Ebert D."/>
        </authorList>
    </citation>
    <scope>NUCLEOTIDE SEQUENCE [LARGE SCALE GENOMIC DNA]</scope>
    <source>
        <strain evidence="12">FI-OER-3-3</strain>
        <strain evidence="13">IL-G-3</strain>
    </source>
</reference>
<dbReference type="GO" id="GO:0006465">
    <property type="term" value="P:signal peptide processing"/>
    <property type="evidence" value="ECO:0007669"/>
    <property type="project" value="InterPro"/>
</dbReference>
<evidence type="ECO:0000256" key="9">
    <source>
        <dbReference type="ARBA" id="ARBA00033146"/>
    </source>
</evidence>
<accession>A0A4Q9KRA0</accession>
<keyword evidence="14" id="KW-1185">Reference proteome</keyword>
<keyword evidence="5" id="KW-0735">Signal-anchor</keyword>
<dbReference type="OrthoDB" id="10261524at2759"/>
<evidence type="ECO:0000256" key="8">
    <source>
        <dbReference type="ARBA" id="ARBA00029556"/>
    </source>
</evidence>
<dbReference type="Proteomes" id="UP000292282">
    <property type="component" value="Unassembled WGS sequence"/>
</dbReference>
<keyword evidence="6 11" id="KW-1133">Transmembrane helix</keyword>
<comment type="function">
    <text evidence="10">Essential component of the signal peptidase complex (SPC) which catalyzes the cleavage of N-terminal signal sequences from nascent proteins as they are translocated into the lumen of the endoplasmic reticulum. Essential for the SPC catalytic activity, possibly by stabilizing and positioning the active center of the complex close to the lumenal surface. Essential for viability.</text>
</comment>
<evidence type="ECO:0000256" key="2">
    <source>
        <dbReference type="ARBA" id="ARBA00009289"/>
    </source>
</evidence>
<dbReference type="GO" id="GO:0005787">
    <property type="term" value="C:signal peptidase complex"/>
    <property type="evidence" value="ECO:0007669"/>
    <property type="project" value="InterPro"/>
</dbReference>
<evidence type="ECO:0000313" key="13">
    <source>
        <dbReference type="EMBL" id="TBU13186.1"/>
    </source>
</evidence>
<keyword evidence="4" id="KW-0256">Endoplasmic reticulum</keyword>
<gene>
    <name evidence="12" type="ORF">CWI37_2439p0010</name>
    <name evidence="13" type="ORF">CWI38_0508p0050</name>
</gene>
<dbReference type="Proteomes" id="UP000292362">
    <property type="component" value="Unassembled WGS sequence"/>
</dbReference>
<feature type="transmembrane region" description="Helical" evidence="11">
    <location>
        <begin position="12"/>
        <end position="33"/>
    </location>
</feature>
<organism evidence="12 15">
    <name type="scientific">Hamiltosporidium tvaerminnensis</name>
    <dbReference type="NCBI Taxonomy" id="1176355"/>
    <lineage>
        <taxon>Eukaryota</taxon>
        <taxon>Fungi</taxon>
        <taxon>Fungi incertae sedis</taxon>
        <taxon>Microsporidia</taxon>
        <taxon>Dubosqiidae</taxon>
        <taxon>Hamiltosporidium</taxon>
    </lineage>
</organism>
<evidence type="ECO:0000256" key="4">
    <source>
        <dbReference type="ARBA" id="ARBA00022824"/>
    </source>
</evidence>
<name>A0A4Q9KRA0_9MICR</name>
<dbReference type="PANTHER" id="PTHR12804">
    <property type="entry name" value="MICROSOMAL SIGNAL PEPTIDASE 23 KD SUBUNIT SPC22/23"/>
    <property type="match status" value="1"/>
</dbReference>
<dbReference type="VEuPathDB" id="MicrosporidiaDB:CWI38_0508p0050"/>
<evidence type="ECO:0000256" key="3">
    <source>
        <dbReference type="ARBA" id="ARBA00022692"/>
    </source>
</evidence>
<dbReference type="EMBL" id="PITK01000508">
    <property type="protein sequence ID" value="TBU13186.1"/>
    <property type="molecule type" value="Genomic_DNA"/>
</dbReference>
<keyword evidence="3 11" id="KW-0812">Transmembrane</keyword>
<evidence type="ECO:0000256" key="6">
    <source>
        <dbReference type="ARBA" id="ARBA00022989"/>
    </source>
</evidence>
<comment type="subcellular location">
    <subcellularLocation>
        <location evidence="1">Endoplasmic reticulum membrane</location>
        <topology evidence="1">Single-pass type II membrane protein</topology>
    </subcellularLocation>
</comment>
<evidence type="ECO:0000256" key="11">
    <source>
        <dbReference type="SAM" id="Phobius"/>
    </source>
</evidence>
<sequence length="155" mass="18127">MHTVGSRASACLGFIFNATTALIAMVGLVGFLLQRSPPNSEFKVLKYQPYMTLTPQSFTFIPNIDLKEEFNPNLKQIFFYVKVVFGKNKENSEMIWSKIVTRKDEKKFFEAIKSNYRLSNLESYETLDFELRGCYFPYVGMIRDICFKTYIFDQK</sequence>
<dbReference type="GO" id="GO:0045047">
    <property type="term" value="P:protein targeting to ER"/>
    <property type="evidence" value="ECO:0007669"/>
    <property type="project" value="TreeGrafter"/>
</dbReference>
<dbReference type="Pfam" id="PF04573">
    <property type="entry name" value="SPC22"/>
    <property type="match status" value="1"/>
</dbReference>
<dbReference type="InterPro" id="IPR007653">
    <property type="entry name" value="SPC3"/>
</dbReference>
<dbReference type="EMBL" id="PITJ01002439">
    <property type="protein sequence ID" value="TBT97188.1"/>
    <property type="molecule type" value="Genomic_DNA"/>
</dbReference>
<evidence type="ECO:0000256" key="7">
    <source>
        <dbReference type="ARBA" id="ARBA00023136"/>
    </source>
</evidence>
<evidence type="ECO:0000313" key="12">
    <source>
        <dbReference type="EMBL" id="TBT97188.1"/>
    </source>
</evidence>
<evidence type="ECO:0000256" key="1">
    <source>
        <dbReference type="ARBA" id="ARBA00004648"/>
    </source>
</evidence>
<evidence type="ECO:0000313" key="15">
    <source>
        <dbReference type="Proteomes" id="UP000292362"/>
    </source>
</evidence>
<protein>
    <recommendedName>
        <fullName evidence="8">Signal peptidase complex subunit 3</fullName>
    </recommendedName>
    <alternativeName>
        <fullName evidence="9">Microsomal signal peptidase subunit 3</fullName>
    </alternativeName>
</protein>
<evidence type="ECO:0000256" key="5">
    <source>
        <dbReference type="ARBA" id="ARBA00022968"/>
    </source>
</evidence>
<dbReference type="PANTHER" id="PTHR12804:SF0">
    <property type="entry name" value="SIGNAL PEPTIDASE COMPLEX SUBUNIT 3"/>
    <property type="match status" value="1"/>
</dbReference>
<dbReference type="VEuPathDB" id="MicrosporidiaDB:CWI37_2439p0010"/>
<keyword evidence="7 11" id="KW-0472">Membrane</keyword>
<evidence type="ECO:0000256" key="10">
    <source>
        <dbReference type="ARBA" id="ARBA00045670"/>
    </source>
</evidence>
<comment type="similarity">
    <text evidence="2">Belongs to the SPCS3 family.</text>
</comment>
<dbReference type="STRING" id="1176355.A0A4Q9KRA0"/>
<dbReference type="AlphaFoldDB" id="A0A4Q9KRA0"/>
<comment type="caution">
    <text evidence="12">The sequence shown here is derived from an EMBL/GenBank/DDBJ whole genome shotgun (WGS) entry which is preliminary data.</text>
</comment>
<proteinExistence type="inferred from homology"/>